<keyword evidence="1" id="KW-0732">Signal</keyword>
<accession>A0A8J7TNN0</accession>
<gene>
    <name evidence="2" type="ORF">J0M35_12445</name>
</gene>
<dbReference type="InterPro" id="IPR010281">
    <property type="entry name" value="DUF885"/>
</dbReference>
<organism evidence="2 3">
    <name type="scientific">Candidatus Obscuribacter phosphatis</name>
    <dbReference type="NCBI Taxonomy" id="1906157"/>
    <lineage>
        <taxon>Bacteria</taxon>
        <taxon>Bacillati</taxon>
        <taxon>Candidatus Melainabacteria</taxon>
        <taxon>Candidatus Obscuribacterales</taxon>
        <taxon>Candidatus Obscuribacteraceae</taxon>
        <taxon>Candidatus Obscuribacter</taxon>
    </lineage>
</organism>
<dbReference type="Proteomes" id="UP000664277">
    <property type="component" value="Unassembled WGS sequence"/>
</dbReference>
<name>A0A8J7TNN0_9BACT</name>
<feature type="signal peptide" evidence="1">
    <location>
        <begin position="1"/>
        <end position="27"/>
    </location>
</feature>
<reference evidence="2" key="1">
    <citation type="submission" date="2021-02" db="EMBL/GenBank/DDBJ databases">
        <title>Genome-Resolved Metagenomics of a Microbial Community Performing Photosynthetic Biological Nutrient Removal.</title>
        <authorList>
            <person name="Mcdaniel E.A."/>
        </authorList>
    </citation>
    <scope>NUCLEOTIDE SEQUENCE</scope>
    <source>
        <strain evidence="2">UWPOB_OBS1</strain>
    </source>
</reference>
<dbReference type="PANTHER" id="PTHR33361:SF15">
    <property type="entry name" value="DUF885 FAMILY LIPOPROTEIN"/>
    <property type="match status" value="1"/>
</dbReference>
<dbReference type="PANTHER" id="PTHR33361">
    <property type="entry name" value="GLR0591 PROTEIN"/>
    <property type="match status" value="1"/>
</dbReference>
<proteinExistence type="predicted"/>
<comment type="caution">
    <text evidence="2">The sequence shown here is derived from an EMBL/GenBank/DDBJ whole genome shotgun (WGS) entry which is preliminary data.</text>
</comment>
<protein>
    <submittedName>
        <fullName evidence="2">DUF885 domain-containing protein</fullName>
    </submittedName>
</protein>
<dbReference type="EMBL" id="JAFLCK010000017">
    <property type="protein sequence ID" value="MBN8661168.1"/>
    <property type="molecule type" value="Genomic_DNA"/>
</dbReference>
<evidence type="ECO:0000313" key="3">
    <source>
        <dbReference type="Proteomes" id="UP000664277"/>
    </source>
</evidence>
<dbReference type="AlphaFoldDB" id="A0A8J7TNN0"/>
<evidence type="ECO:0000313" key="2">
    <source>
        <dbReference type="EMBL" id="MBN8661168.1"/>
    </source>
</evidence>
<sequence>MRKNLQKHSLLSGKKVIALALSTLALATYSNLSLGQAVLAKTNNAKAKANKAFEGKAGQNAYVEEYFSHVFRVSPSWATAVGFHQYDRLLEDLRPQAIKSNLAANKAFLRRFQAIEADKNSKLNLDEKLDLQMLIAFTEGQIFEQEQLRWLERDPDRYPSLLADSVFSLAKRNFAPASERLLSVCERLEQAPEKIFQAARLNIKPAAVPPIYAQVALEQLKGSRSMIESTIPEAFQSVQDKALLARYKRASGRVLQELDLYEKFLKAKVLPRAKGQFAIGEANYRRKLHCDEMVDEDLNSLLKRGYSELRRLQARFIELGRLIDKERSPEAIFEDIAREHPNSEQLVASTQNCLDKLCSYLLENNIVSLPSQDRVTVAESPSYLRALTFASMDTPGPYEYKAKEAFYYVTPAEKNWDAKRIEEHLRFFSYADIINTSVHEAYPGHYVQFLWVKKAPSKVRKLLGCSSNAEGWAHYCEEMMVDDGLRQDGSRTQAGSKPDYKLAMVQVHDALLRVCRYIVGIQMHTRGMTFQQGKQFFVKEGYMEPANAERETRRGTKDPTYLVYTLGKLEILKMKEEYKQLKGENFSLKEFHDSFLAQGFPPLKIVRAKLFSQASP</sequence>
<evidence type="ECO:0000256" key="1">
    <source>
        <dbReference type="SAM" id="SignalP"/>
    </source>
</evidence>
<feature type="chain" id="PRO_5035218384" evidence="1">
    <location>
        <begin position="28"/>
        <end position="616"/>
    </location>
</feature>
<dbReference type="Pfam" id="PF05960">
    <property type="entry name" value="DUF885"/>
    <property type="match status" value="1"/>
</dbReference>